<reference evidence="1 2" key="1">
    <citation type="journal article" date="2018" name="IMA Fungus">
        <title>IMA Genome-F 9: Draft genome sequence of Annulohypoxylon stygium, Aspergillus mulundensis, Berkeleyomyces basicola (syn. Thielaviopsis basicola), Ceratocystis smalleyi, two Cercospora beticola strains, Coleophoma cylindrospora, Fusarium fracticaudum, Phialophora cf. hyalina, and Morchella septimelata.</title>
        <authorList>
            <person name="Wingfield B.D."/>
            <person name="Bills G.F."/>
            <person name="Dong Y."/>
            <person name="Huang W."/>
            <person name="Nel W.J."/>
            <person name="Swalarsk-Parry B.S."/>
            <person name="Vaghefi N."/>
            <person name="Wilken P.M."/>
            <person name="An Z."/>
            <person name="de Beer Z.W."/>
            <person name="De Vos L."/>
            <person name="Chen L."/>
            <person name="Duong T.A."/>
            <person name="Gao Y."/>
            <person name="Hammerbacher A."/>
            <person name="Kikkert J.R."/>
            <person name="Li Y."/>
            <person name="Li H."/>
            <person name="Li K."/>
            <person name="Li Q."/>
            <person name="Liu X."/>
            <person name="Ma X."/>
            <person name="Naidoo K."/>
            <person name="Pethybridge S.J."/>
            <person name="Sun J."/>
            <person name="Steenkamp E.T."/>
            <person name="van der Nest M.A."/>
            <person name="van Wyk S."/>
            <person name="Wingfield M.J."/>
            <person name="Xiong C."/>
            <person name="Yue Q."/>
            <person name="Zhang X."/>
        </authorList>
    </citation>
    <scope>NUCLEOTIDE SEQUENCE [LARGE SCALE GENOMIC DNA]</scope>
    <source>
        <strain evidence="1 2">BP6252</strain>
    </source>
</reference>
<organism evidence="1 2">
    <name type="scientific">Coleophoma cylindrospora</name>
    <dbReference type="NCBI Taxonomy" id="1849047"/>
    <lineage>
        <taxon>Eukaryota</taxon>
        <taxon>Fungi</taxon>
        <taxon>Dikarya</taxon>
        <taxon>Ascomycota</taxon>
        <taxon>Pezizomycotina</taxon>
        <taxon>Leotiomycetes</taxon>
        <taxon>Helotiales</taxon>
        <taxon>Dermateaceae</taxon>
        <taxon>Coleophoma</taxon>
    </lineage>
</organism>
<evidence type="ECO:0000313" key="1">
    <source>
        <dbReference type="EMBL" id="RDW88154.1"/>
    </source>
</evidence>
<dbReference type="Gene3D" id="3.90.175.10">
    <property type="entry name" value="Diphtheria Toxin, domain 1"/>
    <property type="match status" value="1"/>
</dbReference>
<sequence>MSSSSSDRPVVSEDVKVEDMYCLRKDEIVRRLLRAGIVHKDSLLKHELQALWALANLGLIGNDGTPSVLFVDKVAAWCKMLVSEQLEVLTSRGLSNVGTKWDHVETLIRAELATAEAVLAKLELNASRASEEALPHYTVVNLLLATTYAETVRSGDTTLLPDCPFPTAQALRNCLNRLQCFATAEALAQSMLLPESDMHGRLLHWVCAQFGQQIEPASGSFHIAGMPGDVQQFVLTRPTPALQARFMNAKVGANGRSCVLYHGTPLSNLRSIISTGFLPAYDVSHGRGLFLAADPQISYYYATSRPVMEEWRNTPFAGLGAILGCEVSGDGRPISPNIHCVNVLSSVMVRYIFLVTPGRYVQLPDGSSLLEPMRAGISAINTRLG</sequence>
<dbReference type="SUPFAM" id="SSF56399">
    <property type="entry name" value="ADP-ribosylation"/>
    <property type="match status" value="1"/>
</dbReference>
<dbReference type="EMBL" id="PDLM01000001">
    <property type="protein sequence ID" value="RDW88154.1"/>
    <property type="molecule type" value="Genomic_DNA"/>
</dbReference>
<evidence type="ECO:0008006" key="3">
    <source>
        <dbReference type="Google" id="ProtNLM"/>
    </source>
</evidence>
<dbReference type="AlphaFoldDB" id="A0A3D8SPP5"/>
<protein>
    <recommendedName>
        <fullName evidence="3">PARP catalytic domain-containing protein</fullName>
    </recommendedName>
</protein>
<gene>
    <name evidence="1" type="ORF">BP6252_00186</name>
</gene>
<name>A0A3D8SPP5_9HELO</name>
<comment type="caution">
    <text evidence="1">The sequence shown here is derived from an EMBL/GenBank/DDBJ whole genome shotgun (WGS) entry which is preliminary data.</text>
</comment>
<dbReference type="STRING" id="1849047.A0A3D8SPP5"/>
<accession>A0A3D8SPP5</accession>
<keyword evidence="2" id="KW-1185">Reference proteome</keyword>
<evidence type="ECO:0000313" key="2">
    <source>
        <dbReference type="Proteomes" id="UP000256645"/>
    </source>
</evidence>
<dbReference type="Proteomes" id="UP000256645">
    <property type="component" value="Unassembled WGS sequence"/>
</dbReference>
<proteinExistence type="predicted"/>
<dbReference type="OrthoDB" id="109543at2759"/>